<dbReference type="Proteomes" id="UP000054770">
    <property type="component" value="Unassembled WGS sequence"/>
</dbReference>
<comment type="caution">
    <text evidence="2">The sequence shown here is derived from an EMBL/GenBank/DDBJ whole genome shotgun (WGS) entry which is preliminary data.</text>
</comment>
<reference evidence="2" key="1">
    <citation type="submission" date="2016-01" db="EMBL/GenBank/DDBJ databases">
        <authorList>
            <person name="Peeters C."/>
        </authorList>
    </citation>
    <scope>NUCLEOTIDE SEQUENCE [LARGE SCALE GENOMIC DNA]</scope>
    <source>
        <strain evidence="2">LMG 22940</strain>
    </source>
</reference>
<protein>
    <submittedName>
        <fullName evidence="2">Uncharacterized protein</fullName>
    </submittedName>
</protein>
<sequence>MIEARRPLGSNEPTDLSERAFRRGRLPQQHERLGEIAKCARRHQFASDECDGKHARPSEMLPYPFGNLNASRPVAQPDIGDNDVGCSAIVGENCFESLY</sequence>
<organism evidence="2 3">
    <name type="scientific">Caballeronia choica</name>
    <dbReference type="NCBI Taxonomy" id="326476"/>
    <lineage>
        <taxon>Bacteria</taxon>
        <taxon>Pseudomonadati</taxon>
        <taxon>Pseudomonadota</taxon>
        <taxon>Betaproteobacteria</taxon>
        <taxon>Burkholderiales</taxon>
        <taxon>Burkholderiaceae</taxon>
        <taxon>Caballeronia</taxon>
    </lineage>
</organism>
<evidence type="ECO:0000256" key="1">
    <source>
        <dbReference type="SAM" id="MobiDB-lite"/>
    </source>
</evidence>
<accession>A0A158KIQ1</accession>
<keyword evidence="3" id="KW-1185">Reference proteome</keyword>
<evidence type="ECO:0000313" key="2">
    <source>
        <dbReference type="EMBL" id="SAL80450.1"/>
    </source>
</evidence>
<evidence type="ECO:0000313" key="3">
    <source>
        <dbReference type="Proteomes" id="UP000054770"/>
    </source>
</evidence>
<dbReference type="AlphaFoldDB" id="A0A158KIQ1"/>
<dbReference type="EMBL" id="FCON02000093">
    <property type="protein sequence ID" value="SAL80450.1"/>
    <property type="molecule type" value="Genomic_DNA"/>
</dbReference>
<name>A0A158KIQ1_9BURK</name>
<feature type="region of interest" description="Disordered" evidence="1">
    <location>
        <begin position="1"/>
        <end position="28"/>
    </location>
</feature>
<gene>
    <name evidence="2" type="ORF">AWB68_05859</name>
</gene>
<feature type="region of interest" description="Disordered" evidence="1">
    <location>
        <begin position="48"/>
        <end position="67"/>
    </location>
</feature>
<proteinExistence type="predicted"/>